<dbReference type="SFLD" id="SFLDF00554">
    <property type="entry name" value="L-lyxonate_dehydratase"/>
    <property type="match status" value="1"/>
</dbReference>
<dbReference type="SUPFAM" id="SSF51604">
    <property type="entry name" value="Enolase C-terminal domain-like"/>
    <property type="match status" value="1"/>
</dbReference>
<dbReference type="Proteomes" id="UP000092950">
    <property type="component" value="Chromosome"/>
</dbReference>
<dbReference type="AlphaFoldDB" id="A0A0J6BUD5"/>
<comment type="subunit">
    <text evidence="6">Homooctamer; tetramer of dimers.</text>
</comment>
<dbReference type="SUPFAM" id="SSF54826">
    <property type="entry name" value="Enolase N-terminal domain-like"/>
    <property type="match status" value="1"/>
</dbReference>
<dbReference type="RefSeq" id="WP_043208703.1">
    <property type="nucleotide sequence ID" value="NZ_CAJGUP010000001.1"/>
</dbReference>
<dbReference type="GO" id="GO:0009063">
    <property type="term" value="P:amino acid catabolic process"/>
    <property type="evidence" value="ECO:0007669"/>
    <property type="project" value="InterPro"/>
</dbReference>
<dbReference type="EMBL" id="CYTV01000007">
    <property type="protein sequence ID" value="CUI91714.1"/>
    <property type="molecule type" value="Genomic_DNA"/>
</dbReference>
<keyword evidence="3" id="KW-0460">Magnesium</keyword>
<dbReference type="Pfam" id="PF13378">
    <property type="entry name" value="MR_MLE_C"/>
    <property type="match status" value="1"/>
</dbReference>
<dbReference type="PANTHER" id="PTHR13794:SF58">
    <property type="entry name" value="MITOCHONDRIAL ENOLASE SUPERFAMILY MEMBER 1"/>
    <property type="match status" value="1"/>
</dbReference>
<evidence type="ECO:0000256" key="6">
    <source>
        <dbReference type="ARBA" id="ARBA00063011"/>
    </source>
</evidence>
<dbReference type="Gene3D" id="3.20.20.120">
    <property type="entry name" value="Enolase-like C-terminal domain"/>
    <property type="match status" value="1"/>
</dbReference>
<dbReference type="CDD" id="cd03327">
    <property type="entry name" value="MR_like_2"/>
    <property type="match status" value="1"/>
</dbReference>
<keyword evidence="4 11" id="KW-0456">Lyase</keyword>
<dbReference type="InterPro" id="IPR046945">
    <property type="entry name" value="RHMD-like"/>
</dbReference>
<dbReference type="Gene3D" id="3.30.390.10">
    <property type="entry name" value="Enolase-like, N-terminal domain"/>
    <property type="match status" value="1"/>
</dbReference>
<accession>A0A0M7GBK4</accession>
<evidence type="ECO:0000313" key="10">
    <source>
        <dbReference type="EMBL" id="ANY16810.1"/>
    </source>
</evidence>
<gene>
    <name evidence="11" type="primary">rhmD</name>
    <name evidence="10" type="ORF">BBN53_13500</name>
    <name evidence="11" type="ORF">ERS370011_02860</name>
</gene>
<evidence type="ECO:0000256" key="2">
    <source>
        <dbReference type="ARBA" id="ARBA00022723"/>
    </source>
</evidence>
<comment type="similarity">
    <text evidence="5">Belongs to the mandelate racemase/muconate lactonizing enzyme family. RhamD subfamily.</text>
</comment>
<keyword evidence="13" id="KW-1185">Reference proteome</keyword>
<dbReference type="InterPro" id="IPR036849">
    <property type="entry name" value="Enolase-like_C_sf"/>
</dbReference>
<dbReference type="Pfam" id="PF02746">
    <property type="entry name" value="MR_MLE_N"/>
    <property type="match status" value="1"/>
</dbReference>
<proteinExistence type="inferred from homology"/>
<dbReference type="SMART" id="SM00922">
    <property type="entry name" value="MR_MLE"/>
    <property type="match status" value="1"/>
</dbReference>
<dbReference type="InterPro" id="IPR034619">
    <property type="entry name" value="L-lyxonate_dehydratase"/>
</dbReference>
<dbReference type="GO" id="GO:0050032">
    <property type="term" value="F:L-rhamnonate dehydratase activity"/>
    <property type="evidence" value="ECO:0007669"/>
    <property type="project" value="UniProtKB-EC"/>
</dbReference>
<evidence type="ECO:0000259" key="9">
    <source>
        <dbReference type="SMART" id="SM00922"/>
    </source>
</evidence>
<evidence type="ECO:0000256" key="4">
    <source>
        <dbReference type="ARBA" id="ARBA00023239"/>
    </source>
</evidence>
<dbReference type="InterPro" id="IPR013341">
    <property type="entry name" value="Mandelate_racemase_N_dom"/>
</dbReference>
<comment type="cofactor">
    <cofactor evidence="1">
        <name>Mg(2+)</name>
        <dbReference type="ChEBI" id="CHEBI:18420"/>
    </cofactor>
</comment>
<evidence type="ECO:0000256" key="5">
    <source>
        <dbReference type="ARBA" id="ARBA00061339"/>
    </source>
</evidence>
<dbReference type="GO" id="GO:0016052">
    <property type="term" value="P:carbohydrate catabolic process"/>
    <property type="evidence" value="ECO:0007669"/>
    <property type="project" value="TreeGrafter"/>
</dbReference>
<dbReference type="FunFam" id="3.20.20.120:FF:000005">
    <property type="entry name" value="Putative L-rhamnonate dehydratase"/>
    <property type="match status" value="1"/>
</dbReference>
<dbReference type="PANTHER" id="PTHR13794">
    <property type="entry name" value="ENOLASE SUPERFAMILY, MANDELATE RACEMASE"/>
    <property type="match status" value="1"/>
</dbReference>
<dbReference type="InterPro" id="IPR018110">
    <property type="entry name" value="Mandel_Rmase/mucon_lact_enz_CS"/>
</dbReference>
<dbReference type="PROSITE" id="PS00908">
    <property type="entry name" value="MR_MLE_1"/>
    <property type="match status" value="1"/>
</dbReference>
<keyword evidence="2" id="KW-0479">Metal-binding</keyword>
<dbReference type="InterPro" id="IPR029065">
    <property type="entry name" value="Enolase_C-like"/>
</dbReference>
<evidence type="ECO:0000256" key="7">
    <source>
        <dbReference type="ARBA" id="ARBA00067087"/>
    </source>
</evidence>
<feature type="domain" description="Mandelate racemase/muconate lactonizing enzyme C-terminal" evidence="9">
    <location>
        <begin position="166"/>
        <end position="269"/>
    </location>
</feature>
<dbReference type="InterPro" id="IPR023444">
    <property type="entry name" value="L-Rhamnon_dehydrat"/>
</dbReference>
<dbReference type="InterPro" id="IPR029017">
    <property type="entry name" value="Enolase-like_N"/>
</dbReference>
<protein>
    <recommendedName>
        <fullName evidence="8">L-rhamnonate dehydratase</fullName>
        <ecNumber evidence="7">4.2.1.90</ecNumber>
    </recommendedName>
</protein>
<evidence type="ECO:0000256" key="1">
    <source>
        <dbReference type="ARBA" id="ARBA00001946"/>
    </source>
</evidence>
<accession>A0A0J6BUD5</accession>
<sequence length="398" mass="44918">MKIKSVRARVFEWQGKTVPPQGNFCANAMDLVYDNGASAHACGRDTMSTFRFHGWTVVEVETDKGIVGLGNAALAPRIAKAIIDDYLAPLLIGQDPWDYEYLNQRMYRATHAWGRKGVGMAAISALDIALWDILGKSTGQPVFKLLGGRTKEKIPCYYSKLYHTDLKAMQAEAQRFLDQGFRAFKMRFGYGPQHGQDGVAENLRSVEAVREVIGYDNDLMLECYMGWNLEYAKRILPKLEKFQPRWLEEPVIADDIDGYAELNRLTSIPISGGEHEFSLYGFKQLLDRKAVSVVQYDTNRVGGITMAHKINALCEAYSVPVIPHAGQMHNYHLTMSSLNCPMSEYFPVHDVEIGNELFYYLFDGEPAAENGFLQLRDDVPGLGLTLKTDYLDQFRVIE</sequence>
<dbReference type="SFLD" id="SFLDS00001">
    <property type="entry name" value="Enolase"/>
    <property type="match status" value="1"/>
</dbReference>
<name>A0A0J6BUD5_9BORD</name>
<evidence type="ECO:0000256" key="8">
    <source>
        <dbReference type="ARBA" id="ARBA00074351"/>
    </source>
</evidence>
<dbReference type="SFLD" id="SFLDG00179">
    <property type="entry name" value="mandelate_racemase"/>
    <property type="match status" value="1"/>
</dbReference>
<reference evidence="10 13" key="2">
    <citation type="submission" date="2016-07" db="EMBL/GenBank/DDBJ databases">
        <title>Complete genome sequences of Bordetella pseudohinzii.</title>
        <authorList>
            <person name="Spilker T."/>
            <person name="Darrah R."/>
            <person name="LiPuma J.J."/>
        </authorList>
    </citation>
    <scope>NUCLEOTIDE SEQUENCE [LARGE SCALE GENOMIC DNA]</scope>
    <source>
        <strain evidence="10 13">HI4681</strain>
    </source>
</reference>
<evidence type="ECO:0000313" key="12">
    <source>
        <dbReference type="Proteomes" id="UP000053096"/>
    </source>
</evidence>
<dbReference type="EMBL" id="CP016440">
    <property type="protein sequence ID" value="ANY16810.1"/>
    <property type="molecule type" value="Genomic_DNA"/>
</dbReference>
<dbReference type="KEGG" id="bpdz:BBN53_13500"/>
<dbReference type="OrthoDB" id="8609034at2"/>
<evidence type="ECO:0000313" key="11">
    <source>
        <dbReference type="EMBL" id="CUI91714.1"/>
    </source>
</evidence>
<dbReference type="InterPro" id="IPR013342">
    <property type="entry name" value="Mandelate_racemase_C"/>
</dbReference>
<dbReference type="EC" id="4.2.1.90" evidence="7"/>
<reference evidence="11 12" key="1">
    <citation type="submission" date="2015-09" db="EMBL/GenBank/DDBJ databases">
        <authorList>
            <person name="Jackson K.R."/>
            <person name="Lunt B.L."/>
            <person name="Fisher J.N.B."/>
            <person name="Gardner A.V."/>
            <person name="Bailey M.E."/>
            <person name="Deus L.M."/>
            <person name="Earl A.S."/>
            <person name="Gibby P.D."/>
            <person name="Hartmann K.A."/>
            <person name="Liu J.E."/>
            <person name="Manci A.M."/>
            <person name="Nielsen D.A."/>
            <person name="Solomon M.B."/>
            <person name="Breakwell D.P."/>
            <person name="Burnett S.H."/>
            <person name="Grose J.H."/>
        </authorList>
    </citation>
    <scope>NUCLEOTIDE SEQUENCE [LARGE SCALE GENOMIC DNA]</scope>
    <source>
        <strain evidence="11 12">2789STDY5608636</strain>
    </source>
</reference>
<organism evidence="11 12">
    <name type="scientific">Bordetella pseudohinzii</name>
    <dbReference type="NCBI Taxonomy" id="1331258"/>
    <lineage>
        <taxon>Bacteria</taxon>
        <taxon>Pseudomonadati</taxon>
        <taxon>Pseudomonadota</taxon>
        <taxon>Betaproteobacteria</taxon>
        <taxon>Burkholderiales</taxon>
        <taxon>Alcaligenaceae</taxon>
        <taxon>Bordetella</taxon>
    </lineage>
</organism>
<evidence type="ECO:0000256" key="3">
    <source>
        <dbReference type="ARBA" id="ARBA00022842"/>
    </source>
</evidence>
<evidence type="ECO:0000313" key="13">
    <source>
        <dbReference type="Proteomes" id="UP000092950"/>
    </source>
</evidence>
<dbReference type="Proteomes" id="UP000053096">
    <property type="component" value="Unassembled WGS sequence"/>
</dbReference>
<dbReference type="GO" id="GO:0000287">
    <property type="term" value="F:magnesium ion binding"/>
    <property type="evidence" value="ECO:0007669"/>
    <property type="project" value="TreeGrafter"/>
</dbReference>